<protein>
    <submittedName>
        <fullName evidence="1">Uncharacterized protein</fullName>
    </submittedName>
</protein>
<evidence type="ECO:0000313" key="2">
    <source>
        <dbReference type="Proteomes" id="UP000095751"/>
    </source>
</evidence>
<accession>A0A1E7FLS1</accession>
<gene>
    <name evidence="1" type="ORF">FRACYDRAFT_237403</name>
</gene>
<dbReference type="EMBL" id="KV784356">
    <property type="protein sequence ID" value="OEU19110.1"/>
    <property type="molecule type" value="Genomic_DNA"/>
</dbReference>
<sequence length="123" mass="14371">MRQFQKACNVRFSDIFHCLSEYHWFKFYKPGSDTAINQLQQLTRSRLQAKLATHITSTVASNTTNELPPHHAMAVLDETTGKMLEYRHLIKNEDPEVGRKWQLSSANEFGRTMRKEEQIPCIF</sequence>
<dbReference type="Proteomes" id="UP000095751">
    <property type="component" value="Unassembled WGS sequence"/>
</dbReference>
<dbReference type="AlphaFoldDB" id="A0A1E7FLS1"/>
<organism evidence="1 2">
    <name type="scientific">Fragilariopsis cylindrus CCMP1102</name>
    <dbReference type="NCBI Taxonomy" id="635003"/>
    <lineage>
        <taxon>Eukaryota</taxon>
        <taxon>Sar</taxon>
        <taxon>Stramenopiles</taxon>
        <taxon>Ochrophyta</taxon>
        <taxon>Bacillariophyta</taxon>
        <taxon>Bacillariophyceae</taxon>
        <taxon>Bacillariophycidae</taxon>
        <taxon>Bacillariales</taxon>
        <taxon>Bacillariaceae</taxon>
        <taxon>Fragilariopsis</taxon>
    </lineage>
</organism>
<dbReference type="KEGG" id="fcy:FRACYDRAFT_237403"/>
<name>A0A1E7FLS1_9STRA</name>
<evidence type="ECO:0000313" key="1">
    <source>
        <dbReference type="EMBL" id="OEU19110.1"/>
    </source>
</evidence>
<proteinExistence type="predicted"/>
<keyword evidence="2" id="KW-1185">Reference proteome</keyword>
<dbReference type="InParanoid" id="A0A1E7FLS1"/>
<reference evidence="1 2" key="1">
    <citation type="submission" date="2016-09" db="EMBL/GenBank/DDBJ databases">
        <title>Extensive genetic diversity and differential bi-allelic expression allows diatom success in the polar Southern Ocean.</title>
        <authorList>
            <consortium name="DOE Joint Genome Institute"/>
            <person name="Mock T."/>
            <person name="Otillar R.P."/>
            <person name="Strauss J."/>
            <person name="Dupont C."/>
            <person name="Frickenhaus S."/>
            <person name="Maumus F."/>
            <person name="Mcmullan M."/>
            <person name="Sanges R."/>
            <person name="Schmutz J."/>
            <person name="Toseland A."/>
            <person name="Valas R."/>
            <person name="Veluchamy A."/>
            <person name="Ward B.J."/>
            <person name="Allen A."/>
            <person name="Barry K."/>
            <person name="Falciatore A."/>
            <person name="Ferrante M."/>
            <person name="Fortunato A.E."/>
            <person name="Gloeckner G."/>
            <person name="Gruber A."/>
            <person name="Hipkin R."/>
            <person name="Janech M."/>
            <person name="Kroth P."/>
            <person name="Leese F."/>
            <person name="Lindquist E."/>
            <person name="Lyon B.R."/>
            <person name="Martin J."/>
            <person name="Mayer C."/>
            <person name="Parker M."/>
            <person name="Quesneville H."/>
            <person name="Raymond J."/>
            <person name="Uhlig C."/>
            <person name="Valentin K.U."/>
            <person name="Worden A.Z."/>
            <person name="Armbrust E.V."/>
            <person name="Bowler C."/>
            <person name="Green B."/>
            <person name="Moulton V."/>
            <person name="Van Oosterhout C."/>
            <person name="Grigoriev I."/>
        </authorList>
    </citation>
    <scope>NUCLEOTIDE SEQUENCE [LARGE SCALE GENOMIC DNA]</scope>
    <source>
        <strain evidence="1 2">CCMP1102</strain>
    </source>
</reference>